<evidence type="ECO:0000256" key="1">
    <source>
        <dbReference type="ARBA" id="ARBA00007749"/>
    </source>
</evidence>
<dbReference type="GO" id="GO:0016787">
    <property type="term" value="F:hydrolase activity"/>
    <property type="evidence" value="ECO:0007669"/>
    <property type="project" value="UniProtKB-KW"/>
</dbReference>
<dbReference type="OrthoDB" id="9773738at2"/>
<dbReference type="SUPFAM" id="SSF56281">
    <property type="entry name" value="Metallo-hydrolase/oxidoreductase"/>
    <property type="match status" value="1"/>
</dbReference>
<dbReference type="InterPro" id="IPR051013">
    <property type="entry name" value="MBL_superfamily_lactonases"/>
</dbReference>
<dbReference type="SMART" id="SM00849">
    <property type="entry name" value="Lactamase_B"/>
    <property type="match status" value="1"/>
</dbReference>
<dbReference type="Gene3D" id="3.60.15.10">
    <property type="entry name" value="Ribonuclease Z/Hydroxyacylglutathione hydrolase-like"/>
    <property type="match status" value="1"/>
</dbReference>
<feature type="chain" id="PRO_5012127663" evidence="5">
    <location>
        <begin position="22"/>
        <end position="282"/>
    </location>
</feature>
<dbReference type="InterPro" id="IPR036866">
    <property type="entry name" value="RibonucZ/Hydroxyglut_hydro"/>
</dbReference>
<evidence type="ECO:0000313" key="8">
    <source>
        <dbReference type="Proteomes" id="UP000198281"/>
    </source>
</evidence>
<evidence type="ECO:0000259" key="6">
    <source>
        <dbReference type="SMART" id="SM00849"/>
    </source>
</evidence>
<evidence type="ECO:0000256" key="5">
    <source>
        <dbReference type="SAM" id="SignalP"/>
    </source>
</evidence>
<gene>
    <name evidence="7" type="ORF">SAMN06295912_10719</name>
</gene>
<name>A0A239EPP2_9SPHN</name>
<dbReference type="GO" id="GO:0046872">
    <property type="term" value="F:metal ion binding"/>
    <property type="evidence" value="ECO:0007669"/>
    <property type="project" value="UniProtKB-KW"/>
</dbReference>
<dbReference type="Proteomes" id="UP000198281">
    <property type="component" value="Unassembled WGS sequence"/>
</dbReference>
<comment type="similarity">
    <text evidence="1">Belongs to the metallo-beta-lactamase superfamily.</text>
</comment>
<feature type="domain" description="Metallo-beta-lactamase" evidence="6">
    <location>
        <begin position="62"/>
        <end position="266"/>
    </location>
</feature>
<feature type="signal peptide" evidence="5">
    <location>
        <begin position="1"/>
        <end position="21"/>
    </location>
</feature>
<dbReference type="InterPro" id="IPR001279">
    <property type="entry name" value="Metallo-B-lactamas"/>
</dbReference>
<keyword evidence="2" id="KW-0479">Metal-binding</keyword>
<organism evidence="7 8">
    <name type="scientific">Edaphosphingomonas laterariae</name>
    <dbReference type="NCBI Taxonomy" id="861865"/>
    <lineage>
        <taxon>Bacteria</taxon>
        <taxon>Pseudomonadati</taxon>
        <taxon>Pseudomonadota</taxon>
        <taxon>Alphaproteobacteria</taxon>
        <taxon>Sphingomonadales</taxon>
        <taxon>Rhizorhabdaceae</taxon>
        <taxon>Edaphosphingomonas</taxon>
    </lineage>
</organism>
<evidence type="ECO:0000256" key="3">
    <source>
        <dbReference type="ARBA" id="ARBA00022801"/>
    </source>
</evidence>
<accession>A0A239EPP2</accession>
<evidence type="ECO:0000256" key="2">
    <source>
        <dbReference type="ARBA" id="ARBA00022723"/>
    </source>
</evidence>
<keyword evidence="4" id="KW-0862">Zinc</keyword>
<sequence length="282" mass="30174">MKRLAALAAGLALAAAAPATSATPATPPEIKLWRLDCGHVTNADLDMFADSYALAGKRKDLVISCYLVRHGNDYLLWDAGFGAELAGRVQQGPPEITSSLKRTIVDQLRDIGVKPEQVRHVGISHMHYDHVGQAASFPTATLLIGAEDLAILSAGPEKPLLEPKRLAPWIAGKAPREAVVGDKDVYGDGSVVMLTTPGHTPGHHALLVRLKNKGPVLITGDLYHVAEQVPLRAVPRFNMDRVQTLSSQQRFGAIADALKATVIIEHEPADVPKLPAFPEAAD</sequence>
<dbReference type="EMBL" id="FZOS01000007">
    <property type="protein sequence ID" value="SNS45993.1"/>
    <property type="molecule type" value="Genomic_DNA"/>
</dbReference>
<protein>
    <submittedName>
        <fullName evidence="7">Glyoxylase, beta-lactamase superfamily II</fullName>
    </submittedName>
</protein>
<reference evidence="8" key="1">
    <citation type="submission" date="2017-06" db="EMBL/GenBank/DDBJ databases">
        <authorList>
            <person name="Varghese N."/>
            <person name="Submissions S."/>
        </authorList>
    </citation>
    <scope>NUCLEOTIDE SEQUENCE [LARGE SCALE GENOMIC DNA]</scope>
    <source>
        <strain evidence="8">LNB2</strain>
    </source>
</reference>
<dbReference type="PANTHER" id="PTHR42978:SF3">
    <property type="entry name" value="BLR3078 PROTEIN"/>
    <property type="match status" value="1"/>
</dbReference>
<evidence type="ECO:0000313" key="7">
    <source>
        <dbReference type="EMBL" id="SNS45993.1"/>
    </source>
</evidence>
<evidence type="ECO:0000256" key="4">
    <source>
        <dbReference type="ARBA" id="ARBA00022833"/>
    </source>
</evidence>
<dbReference type="CDD" id="cd07729">
    <property type="entry name" value="AHL_lactonase_MBL-fold"/>
    <property type="match status" value="1"/>
</dbReference>
<dbReference type="Pfam" id="PF00753">
    <property type="entry name" value="Lactamase_B"/>
    <property type="match status" value="1"/>
</dbReference>
<dbReference type="PANTHER" id="PTHR42978">
    <property type="entry name" value="QUORUM-QUENCHING LACTONASE YTNP-RELATED-RELATED"/>
    <property type="match status" value="1"/>
</dbReference>
<keyword evidence="5" id="KW-0732">Signal</keyword>
<keyword evidence="3" id="KW-0378">Hydrolase</keyword>
<dbReference type="RefSeq" id="WP_089219143.1">
    <property type="nucleotide sequence ID" value="NZ_FZOS01000007.1"/>
</dbReference>
<proteinExistence type="inferred from homology"/>
<dbReference type="AlphaFoldDB" id="A0A239EPP2"/>
<keyword evidence="8" id="KW-1185">Reference proteome</keyword>